<dbReference type="EMBL" id="FNXT01000872">
    <property type="protein sequence ID" value="SZX68669.1"/>
    <property type="molecule type" value="Genomic_DNA"/>
</dbReference>
<accession>A0A383VV03</accession>
<proteinExistence type="predicted"/>
<dbReference type="Proteomes" id="UP000256970">
    <property type="component" value="Unassembled WGS sequence"/>
</dbReference>
<gene>
    <name evidence="1" type="ORF">BQ4739_LOCUS9002</name>
</gene>
<keyword evidence="2" id="KW-1185">Reference proteome</keyword>
<protein>
    <submittedName>
        <fullName evidence="1">Uncharacterized protein</fullName>
    </submittedName>
</protein>
<sequence>MQQPRRAAAAAAAAAAATWTSSTELSHQGSQQHAQRACRADNRVAMEPDLAPSCRAAKRQAELLLRAVACDVYCSGNLLFYRHAPCSSFSTVPFRDAVAVAAAVTRCRSLRLQHIDQQCSELRALTRILEARRAHQRRHEQQQHIAAGIRRLKNKRGYSRYDGTEETDDGSSSSS</sequence>
<evidence type="ECO:0000313" key="1">
    <source>
        <dbReference type="EMBL" id="SZX68669.1"/>
    </source>
</evidence>
<name>A0A383VV03_TETOB</name>
<organism evidence="1 2">
    <name type="scientific">Tetradesmus obliquus</name>
    <name type="common">Green alga</name>
    <name type="synonym">Acutodesmus obliquus</name>
    <dbReference type="NCBI Taxonomy" id="3088"/>
    <lineage>
        <taxon>Eukaryota</taxon>
        <taxon>Viridiplantae</taxon>
        <taxon>Chlorophyta</taxon>
        <taxon>core chlorophytes</taxon>
        <taxon>Chlorophyceae</taxon>
        <taxon>CS clade</taxon>
        <taxon>Sphaeropleales</taxon>
        <taxon>Scenedesmaceae</taxon>
        <taxon>Tetradesmus</taxon>
    </lineage>
</organism>
<evidence type="ECO:0000313" key="2">
    <source>
        <dbReference type="Proteomes" id="UP000256970"/>
    </source>
</evidence>
<reference evidence="1 2" key="1">
    <citation type="submission" date="2016-10" db="EMBL/GenBank/DDBJ databases">
        <authorList>
            <person name="Cai Z."/>
        </authorList>
    </citation>
    <scope>NUCLEOTIDE SEQUENCE [LARGE SCALE GENOMIC DNA]</scope>
</reference>
<dbReference type="AlphaFoldDB" id="A0A383VV03"/>